<dbReference type="RefSeq" id="XP_017292419.1">
    <property type="nucleotide sequence ID" value="XM_017436930.3"/>
</dbReference>
<dbReference type="CTD" id="794214"/>
<evidence type="ECO:0000259" key="7">
    <source>
        <dbReference type="PROSITE" id="PS50837"/>
    </source>
</evidence>
<evidence type="ECO:0000256" key="3">
    <source>
        <dbReference type="ARBA" id="ARBA00022614"/>
    </source>
</evidence>
<dbReference type="Gene3D" id="1.10.533.10">
    <property type="entry name" value="Death Domain, Fas"/>
    <property type="match status" value="1"/>
</dbReference>
<dbReference type="PANTHER" id="PTHR24106">
    <property type="entry name" value="NACHT, LRR AND CARD DOMAINS-CONTAINING"/>
    <property type="match status" value="1"/>
</dbReference>
<keyword evidence="2" id="KW-0963">Cytoplasm</keyword>
<feature type="compositionally biased region" description="Basic and acidic residues" evidence="5">
    <location>
        <begin position="109"/>
        <end position="120"/>
    </location>
</feature>
<dbReference type="SMART" id="SM01288">
    <property type="entry name" value="FISNA"/>
    <property type="match status" value="1"/>
</dbReference>
<dbReference type="SUPFAM" id="SSF52540">
    <property type="entry name" value="P-loop containing nucleoside triphosphate hydrolases"/>
    <property type="match status" value="1"/>
</dbReference>
<dbReference type="Pfam" id="PF17776">
    <property type="entry name" value="NLRC4_HD2"/>
    <property type="match status" value="1"/>
</dbReference>
<evidence type="ECO:0000313" key="9">
    <source>
        <dbReference type="Proteomes" id="UP000264800"/>
    </source>
</evidence>
<proteinExistence type="predicted"/>
<feature type="region of interest" description="Disordered" evidence="5">
    <location>
        <begin position="105"/>
        <end position="127"/>
    </location>
</feature>
<dbReference type="PROSITE" id="PS50824">
    <property type="entry name" value="DAPIN"/>
    <property type="match status" value="1"/>
</dbReference>
<feature type="region of interest" description="Disordered" evidence="5">
    <location>
        <begin position="1"/>
        <end position="49"/>
    </location>
</feature>
<feature type="region of interest" description="Disordered" evidence="5">
    <location>
        <begin position="72"/>
        <end position="92"/>
    </location>
</feature>
<dbReference type="SUPFAM" id="SSF47986">
    <property type="entry name" value="DEATH domain"/>
    <property type="match status" value="1"/>
</dbReference>
<dbReference type="OrthoDB" id="120976at2759"/>
<keyword evidence="3" id="KW-0433">Leucine-rich repeat</keyword>
<evidence type="ECO:0000256" key="1">
    <source>
        <dbReference type="ARBA" id="ARBA00004496"/>
    </source>
</evidence>
<comment type="subcellular location">
    <subcellularLocation>
        <location evidence="1">Cytoplasm</location>
    </subcellularLocation>
</comment>
<dbReference type="GeneID" id="108248267"/>
<dbReference type="Pfam" id="PF02758">
    <property type="entry name" value="PYRIN"/>
    <property type="match status" value="1"/>
</dbReference>
<organism evidence="8 9">
    <name type="scientific">Kryptolebias marmoratus</name>
    <name type="common">Mangrove killifish</name>
    <name type="synonym">Rivulus marmoratus</name>
    <dbReference type="NCBI Taxonomy" id="37003"/>
    <lineage>
        <taxon>Eukaryota</taxon>
        <taxon>Metazoa</taxon>
        <taxon>Chordata</taxon>
        <taxon>Craniata</taxon>
        <taxon>Vertebrata</taxon>
        <taxon>Euteleostomi</taxon>
        <taxon>Actinopterygii</taxon>
        <taxon>Neopterygii</taxon>
        <taxon>Teleostei</taxon>
        <taxon>Neoteleostei</taxon>
        <taxon>Acanthomorphata</taxon>
        <taxon>Ovalentaria</taxon>
        <taxon>Atherinomorphae</taxon>
        <taxon>Cyprinodontiformes</taxon>
        <taxon>Rivulidae</taxon>
        <taxon>Kryptolebias</taxon>
    </lineage>
</organism>
<dbReference type="PROSITE" id="PS50837">
    <property type="entry name" value="NACHT"/>
    <property type="match status" value="1"/>
</dbReference>
<dbReference type="InterPro" id="IPR007111">
    <property type="entry name" value="NACHT_NTPase"/>
</dbReference>
<reference evidence="8" key="2">
    <citation type="submission" date="2025-09" db="UniProtKB">
        <authorList>
            <consortium name="Ensembl"/>
        </authorList>
    </citation>
    <scope>IDENTIFICATION</scope>
</reference>
<reference evidence="8" key="1">
    <citation type="submission" date="2025-08" db="UniProtKB">
        <authorList>
            <consortium name="Ensembl"/>
        </authorList>
    </citation>
    <scope>IDENTIFICATION</scope>
</reference>
<dbReference type="InterPro" id="IPR029495">
    <property type="entry name" value="NACHT-assoc"/>
</dbReference>
<feature type="compositionally biased region" description="Acidic residues" evidence="5">
    <location>
        <begin position="76"/>
        <end position="85"/>
    </location>
</feature>
<dbReference type="InterPro" id="IPR051261">
    <property type="entry name" value="NLR"/>
</dbReference>
<evidence type="ECO:0000313" key="8">
    <source>
        <dbReference type="Ensembl" id="ENSKMAP00000018012.1"/>
    </source>
</evidence>
<dbReference type="InterPro" id="IPR004020">
    <property type="entry name" value="DAPIN"/>
</dbReference>
<feature type="domain" description="Pyrin" evidence="6">
    <location>
        <begin position="142"/>
        <end position="245"/>
    </location>
</feature>
<dbReference type="Proteomes" id="UP000264800">
    <property type="component" value="Unplaced"/>
</dbReference>
<dbReference type="GO" id="GO:0005737">
    <property type="term" value="C:cytoplasm"/>
    <property type="evidence" value="ECO:0007669"/>
    <property type="project" value="UniProtKB-SubCell"/>
</dbReference>
<keyword evidence="9" id="KW-1185">Reference proteome</keyword>
<dbReference type="SMART" id="SM01289">
    <property type="entry name" value="PYRIN"/>
    <property type="match status" value="1"/>
</dbReference>
<dbReference type="OMA" id="HVTFLFP"/>
<protein>
    <submittedName>
        <fullName evidence="8">NLR family CARD domain-containing protein 3-like</fullName>
    </submittedName>
</protein>
<dbReference type="InterPro" id="IPR041267">
    <property type="entry name" value="NLRP_HD2"/>
</dbReference>
<dbReference type="Ensembl" id="ENSKMAT00000018264.1">
    <property type="protein sequence ID" value="ENSKMAP00000018012.1"/>
    <property type="gene ID" value="ENSKMAG00000013421.1"/>
</dbReference>
<dbReference type="InterPro" id="IPR011029">
    <property type="entry name" value="DEATH-like_dom_sf"/>
</dbReference>
<keyword evidence="4" id="KW-0677">Repeat</keyword>
<name>A0A3Q3G0K1_KRYMA</name>
<feature type="domain" description="NACHT" evidence="7">
    <location>
        <begin position="315"/>
        <end position="449"/>
    </location>
</feature>
<dbReference type="Pfam" id="PF05729">
    <property type="entry name" value="NACHT"/>
    <property type="match status" value="1"/>
</dbReference>
<dbReference type="Pfam" id="PF14484">
    <property type="entry name" value="FISNA"/>
    <property type="match status" value="1"/>
</dbReference>
<accession>A0A3Q3G0K1</accession>
<evidence type="ECO:0000259" key="6">
    <source>
        <dbReference type="PROSITE" id="PS50824"/>
    </source>
</evidence>
<dbReference type="GeneTree" id="ENSGT01070000253760"/>
<dbReference type="InterPro" id="IPR027417">
    <property type="entry name" value="P-loop_NTPase"/>
</dbReference>
<sequence length="749" mass="86595">MEEDAVMSSEGSSIGEAVSGRGEAVMEDEEEDLYYIPERRPSLDLGSTPMDTSHWHFVDQALTPAQSYKSMFSENGSDEMQDEDEPSTKVKLQRADSYSSCYSFDSDDCEKRTPKVKDKDEESEPEELELIQDPGEIKHPSLTVKFTFETICETLRNLPDDEFKAFKKMLWTYYRQYFNSSQTMDRVDLVDRLLECYSLEFSIQITKTILAKMGKNKDVDHLQNMCTRNEVRYELSQTLRKKYSQICEDFSMKEETMPFDDVYADLHILSTNNNGPNIEHEITAIQKPENKRQPGIKITTAGILSGESVEETYIKLVLLTGVAGSGKSAVVRKIVLDWVEGRSHRDLAFVLPISFRELKQFEGSKISLVEIIQTLYPETKKLNEEEFKCYDCNIMFIFDGLDEYNGNIDFSTVEIHSDPREPTHLNTIVVNLLRGRLLLRSVCLFTSRPQVKSCIPWDTHCNDIEVQGFCDPDKDEFFKKRFKDPNQAARVIEYVKSFKTLYIMCHLPLFCSLVADECQSIFREQGPRAELPRSITYMYTKLLLALIRDLRRFRGPALSPDEEQEFLMKLGKQALTMLEQGKFYIIKTDWPKMNVMEAVIRTGLCIEYMITPMVLFHEKVISFIHPTMQEYLAALYAYLSFRNQDKVVFEQVKSKIRGVFKGHKIMELYKAAVERSLQHDDGKLDMFLRFLFGMARKTNQQLLQPFCKSSAKVENLSEDAASLIRKKTKENLSPDRNSNLQRCLEELGV</sequence>
<dbReference type="Gene3D" id="3.40.50.300">
    <property type="entry name" value="P-loop containing nucleotide triphosphate hydrolases"/>
    <property type="match status" value="1"/>
</dbReference>
<dbReference type="KEGG" id="kmr:108248267"/>
<evidence type="ECO:0000256" key="2">
    <source>
        <dbReference type="ARBA" id="ARBA00022490"/>
    </source>
</evidence>
<evidence type="ECO:0000256" key="5">
    <source>
        <dbReference type="SAM" id="MobiDB-lite"/>
    </source>
</evidence>
<evidence type="ECO:0000256" key="4">
    <source>
        <dbReference type="ARBA" id="ARBA00022737"/>
    </source>
</evidence>
<dbReference type="AlphaFoldDB" id="A0A3Q3G0K1"/>